<dbReference type="InterPro" id="IPR000832">
    <property type="entry name" value="GPCR_2_secretin-like"/>
</dbReference>
<dbReference type="AlphaFoldDB" id="A0A8S4Q4S2"/>
<evidence type="ECO:0000256" key="10">
    <source>
        <dbReference type="SAM" id="Phobius"/>
    </source>
</evidence>
<evidence type="ECO:0000256" key="1">
    <source>
        <dbReference type="ARBA" id="ARBA00004141"/>
    </source>
</evidence>
<feature type="domain" description="GAIN-B" evidence="12">
    <location>
        <begin position="283"/>
        <end position="468"/>
    </location>
</feature>
<evidence type="ECO:0000256" key="6">
    <source>
        <dbReference type="ARBA" id="ARBA00023136"/>
    </source>
</evidence>
<evidence type="ECO:0000259" key="12">
    <source>
        <dbReference type="PROSITE" id="PS50221"/>
    </source>
</evidence>
<accession>A0A8S4Q4S2</accession>
<dbReference type="InterPro" id="IPR046338">
    <property type="entry name" value="GAIN_dom_sf"/>
</dbReference>
<keyword evidence="6 10" id="KW-0472">Membrane</keyword>
<evidence type="ECO:0000256" key="5">
    <source>
        <dbReference type="ARBA" id="ARBA00022989"/>
    </source>
</evidence>
<dbReference type="Proteomes" id="UP000749559">
    <property type="component" value="Unassembled WGS sequence"/>
</dbReference>
<name>A0A8S4Q4S2_OWEFU</name>
<dbReference type="Gene3D" id="2.60.220.50">
    <property type="match status" value="1"/>
</dbReference>
<dbReference type="InterPro" id="IPR017983">
    <property type="entry name" value="GPCR_2_secretin-like_CS"/>
</dbReference>
<gene>
    <name evidence="14" type="ORF">OFUS_LOCUS23365</name>
</gene>
<evidence type="ECO:0000256" key="4">
    <source>
        <dbReference type="ARBA" id="ARBA00022729"/>
    </source>
</evidence>
<dbReference type="GO" id="GO:0005886">
    <property type="term" value="C:plasma membrane"/>
    <property type="evidence" value="ECO:0007669"/>
    <property type="project" value="TreeGrafter"/>
</dbReference>
<dbReference type="OrthoDB" id="347083at2759"/>
<evidence type="ECO:0000313" key="14">
    <source>
        <dbReference type="EMBL" id="CAH1799341.1"/>
    </source>
</evidence>
<evidence type="ECO:0000256" key="2">
    <source>
        <dbReference type="ARBA" id="ARBA00007343"/>
    </source>
</evidence>
<reference evidence="14" key="1">
    <citation type="submission" date="2022-03" db="EMBL/GenBank/DDBJ databases">
        <authorList>
            <person name="Martin C."/>
        </authorList>
    </citation>
    <scope>NUCLEOTIDE SEQUENCE</scope>
</reference>
<organism evidence="14 15">
    <name type="scientific">Owenia fusiformis</name>
    <name type="common">Polychaete worm</name>
    <dbReference type="NCBI Taxonomy" id="6347"/>
    <lineage>
        <taxon>Eukaryota</taxon>
        <taxon>Metazoa</taxon>
        <taxon>Spiralia</taxon>
        <taxon>Lophotrochozoa</taxon>
        <taxon>Annelida</taxon>
        <taxon>Polychaeta</taxon>
        <taxon>Sedentaria</taxon>
        <taxon>Canalipalpata</taxon>
        <taxon>Sabellida</taxon>
        <taxon>Oweniida</taxon>
        <taxon>Oweniidae</taxon>
        <taxon>Owenia</taxon>
    </lineage>
</organism>
<proteinExistence type="inferred from homology"/>
<dbReference type="PANTHER" id="PTHR12011:SF347">
    <property type="entry name" value="FI21270P1-RELATED"/>
    <property type="match status" value="1"/>
</dbReference>
<dbReference type="InterPro" id="IPR000203">
    <property type="entry name" value="GPS"/>
</dbReference>
<keyword evidence="15" id="KW-1185">Reference proteome</keyword>
<feature type="chain" id="PRO_5035776170" description="Adhesion G-protein coupled receptor D1-like" evidence="11">
    <location>
        <begin position="18"/>
        <end position="775"/>
    </location>
</feature>
<feature type="signal peptide" evidence="11">
    <location>
        <begin position="1"/>
        <end position="17"/>
    </location>
</feature>
<feature type="region of interest" description="Disordered" evidence="9">
    <location>
        <begin position="28"/>
        <end position="63"/>
    </location>
</feature>
<evidence type="ECO:0000256" key="9">
    <source>
        <dbReference type="SAM" id="MobiDB-lite"/>
    </source>
</evidence>
<evidence type="ECO:0000256" key="7">
    <source>
        <dbReference type="ARBA" id="ARBA00023157"/>
    </source>
</evidence>
<dbReference type="PROSITE" id="PS50261">
    <property type="entry name" value="G_PROTEIN_RECEP_F2_4"/>
    <property type="match status" value="1"/>
</dbReference>
<keyword evidence="7" id="KW-1015">Disulfide bond</keyword>
<dbReference type="PANTHER" id="PTHR12011">
    <property type="entry name" value="ADHESION G-PROTEIN COUPLED RECEPTOR"/>
    <property type="match status" value="1"/>
</dbReference>
<dbReference type="InterPro" id="IPR057244">
    <property type="entry name" value="GAIN_B"/>
</dbReference>
<comment type="caution">
    <text evidence="14">The sequence shown here is derived from an EMBL/GenBank/DDBJ whole genome shotgun (WGS) entry which is preliminary data.</text>
</comment>
<feature type="transmembrane region" description="Helical" evidence="10">
    <location>
        <begin position="509"/>
        <end position="528"/>
    </location>
</feature>
<dbReference type="Gene3D" id="1.20.1070.10">
    <property type="entry name" value="Rhodopsin 7-helix transmembrane proteins"/>
    <property type="match status" value="1"/>
</dbReference>
<feature type="transmembrane region" description="Helical" evidence="10">
    <location>
        <begin position="668"/>
        <end position="687"/>
    </location>
</feature>
<feature type="transmembrane region" description="Helical" evidence="10">
    <location>
        <begin position="540"/>
        <end position="559"/>
    </location>
</feature>
<keyword evidence="3 10" id="KW-0812">Transmembrane</keyword>
<feature type="domain" description="G-protein coupled receptors family 2 profile 2" evidence="13">
    <location>
        <begin position="477"/>
        <end position="717"/>
    </location>
</feature>
<feature type="compositionally biased region" description="Low complexity" evidence="9">
    <location>
        <begin position="31"/>
        <end position="63"/>
    </location>
</feature>
<feature type="transmembrane region" description="Helical" evidence="10">
    <location>
        <begin position="693"/>
        <end position="716"/>
    </location>
</feature>
<dbReference type="Pfam" id="PF01825">
    <property type="entry name" value="GPS"/>
    <property type="match status" value="1"/>
</dbReference>
<keyword evidence="8" id="KW-0325">Glycoprotein</keyword>
<evidence type="ECO:0000256" key="3">
    <source>
        <dbReference type="ARBA" id="ARBA00022692"/>
    </source>
</evidence>
<dbReference type="SMART" id="SM00303">
    <property type="entry name" value="GPS"/>
    <property type="match status" value="1"/>
</dbReference>
<dbReference type="FunFam" id="1.20.1070.10:FF:000058">
    <property type="entry name" value="Adhesion G protein-coupled receptor F5"/>
    <property type="match status" value="1"/>
</dbReference>
<evidence type="ECO:0000256" key="8">
    <source>
        <dbReference type="ARBA" id="ARBA00023180"/>
    </source>
</evidence>
<dbReference type="GO" id="GO:0004930">
    <property type="term" value="F:G protein-coupled receptor activity"/>
    <property type="evidence" value="ECO:0007669"/>
    <property type="project" value="InterPro"/>
</dbReference>
<feature type="compositionally biased region" description="Low complexity" evidence="9">
    <location>
        <begin position="88"/>
        <end position="111"/>
    </location>
</feature>
<dbReference type="PROSITE" id="PS50221">
    <property type="entry name" value="GAIN_B"/>
    <property type="match status" value="1"/>
</dbReference>
<dbReference type="PRINTS" id="PR00249">
    <property type="entry name" value="GPCRSECRETIN"/>
</dbReference>
<feature type="transmembrane region" description="Helical" evidence="10">
    <location>
        <begin position="621"/>
        <end position="641"/>
    </location>
</feature>
<evidence type="ECO:0000313" key="15">
    <source>
        <dbReference type="Proteomes" id="UP000749559"/>
    </source>
</evidence>
<feature type="region of interest" description="Disordered" evidence="9">
    <location>
        <begin position="88"/>
        <end position="126"/>
    </location>
</feature>
<keyword evidence="4 11" id="KW-0732">Signal</keyword>
<dbReference type="Pfam" id="PF00002">
    <property type="entry name" value="7tm_2"/>
    <property type="match status" value="1"/>
</dbReference>
<sequence length="775" mass="84699">MLAVLMVCTLLMGAVSGQMNIPSNLFGGGEPTTSSTTSITTEAVTTTAETTTTTSEATTTTTEPTTTITEADTTTTELTTITTEPITTTIDSTTDESNPTTSDQTTSRSTSMIPESSAAESMTERTETIDDDTITTDIAQSTVESVTDENTEFTPVATEQRLKTLQTVLEELNSSNSMTAKEAKIFLDDISRFSGKIYNIVDLVDITLALLTMARLNPMKNANIFQVTSLTQRFADTISTVISTNNFDTWKQNTTAAGPNLLYAVETFTGNVAIRLMNADDIKTLTVKSRAVDIHIDKAENSTADINYSDGGGTQFRIARTLLPDDEYAVTAVMFRGLEIVFPVIVENPNITNFAIGSKILSATLYRRDLATPIPLYNIPGLIQLIFKMDQQKVPTNLKHHCSFWNYDAGLSNKRDNDMGAWSNEGCETLDFPSIGDSKNDDKLQTSVGCECNHLTSFAVLMQLVEIKLSATDKAALEMITYIGCSLSILGAILTILTFVLLRLFTDRIMIHINLALAIIFSQTILLLESTIPRGTSACVAVTVMLFYFNMAIFCWMLVEGIQIFQQVVVVFVSDSKMKVYYGLGWGIPAMIVSVACGLINKNLGQHGVCWLSPRDGSIWAFAIPALTVCVINLVILGRVLQVISKLSSSMTGDHVTKLTHLKNTVKASVLLLPILGSTWLFGVLAFSSHTVVFQYIFATVNSLQGLFIFFFHCIGSSEVREVFMRRKSTWEWSRGLTVPSGKVEPIDGSGTRSSSVQTPQIITAPQMTKPPPLY</sequence>
<keyword evidence="5 10" id="KW-1133">Transmembrane helix</keyword>
<comment type="similarity">
    <text evidence="2">Belongs to the G-protein coupled receptor 2 family. Adhesion G-protein coupled receptor (ADGR) subfamily.</text>
</comment>
<dbReference type="EMBL" id="CAIIXF020000011">
    <property type="protein sequence ID" value="CAH1799341.1"/>
    <property type="molecule type" value="Genomic_DNA"/>
</dbReference>
<feature type="transmembrane region" description="Helical" evidence="10">
    <location>
        <begin position="479"/>
        <end position="502"/>
    </location>
</feature>
<dbReference type="InterPro" id="IPR017981">
    <property type="entry name" value="GPCR_2-like_7TM"/>
</dbReference>
<dbReference type="GO" id="GO:0007166">
    <property type="term" value="P:cell surface receptor signaling pathway"/>
    <property type="evidence" value="ECO:0007669"/>
    <property type="project" value="InterPro"/>
</dbReference>
<feature type="transmembrane region" description="Helical" evidence="10">
    <location>
        <begin position="580"/>
        <end position="601"/>
    </location>
</feature>
<protein>
    <recommendedName>
        <fullName evidence="16">Adhesion G-protein coupled receptor D1-like</fullName>
    </recommendedName>
</protein>
<comment type="subcellular location">
    <subcellularLocation>
        <location evidence="1">Membrane</location>
        <topology evidence="1">Multi-pass membrane protein</topology>
    </subcellularLocation>
</comment>
<evidence type="ECO:0000259" key="13">
    <source>
        <dbReference type="PROSITE" id="PS50261"/>
    </source>
</evidence>
<dbReference type="PROSITE" id="PS00650">
    <property type="entry name" value="G_PROTEIN_RECEP_F2_2"/>
    <property type="match status" value="1"/>
</dbReference>
<evidence type="ECO:0000256" key="11">
    <source>
        <dbReference type="SAM" id="SignalP"/>
    </source>
</evidence>
<evidence type="ECO:0008006" key="16">
    <source>
        <dbReference type="Google" id="ProtNLM"/>
    </source>
</evidence>